<dbReference type="PROSITE" id="PS51257">
    <property type="entry name" value="PROKAR_LIPOPROTEIN"/>
    <property type="match status" value="1"/>
</dbReference>
<proteinExistence type="predicted"/>
<evidence type="ECO:0000313" key="1">
    <source>
        <dbReference type="EMBL" id="GAA4410958.1"/>
    </source>
</evidence>
<gene>
    <name evidence="1" type="ORF">GCM10023187_36200</name>
</gene>
<protein>
    <recommendedName>
        <fullName evidence="3">Lipoprotein</fullName>
    </recommendedName>
</protein>
<organism evidence="1 2">
    <name type="scientific">Nibrella viscosa</name>
    <dbReference type="NCBI Taxonomy" id="1084524"/>
    <lineage>
        <taxon>Bacteria</taxon>
        <taxon>Pseudomonadati</taxon>
        <taxon>Bacteroidota</taxon>
        <taxon>Cytophagia</taxon>
        <taxon>Cytophagales</taxon>
        <taxon>Spirosomataceae</taxon>
        <taxon>Nibrella</taxon>
    </lineage>
</organism>
<evidence type="ECO:0008006" key="3">
    <source>
        <dbReference type="Google" id="ProtNLM"/>
    </source>
</evidence>
<evidence type="ECO:0000313" key="2">
    <source>
        <dbReference type="Proteomes" id="UP001500936"/>
    </source>
</evidence>
<name>A0ABP8KP31_9BACT</name>
<sequence>MKHRLLLFVITGLLAACRQEIEPESATLAGRLAGAYQTNSFLDVLCIALPADKMPVAELKAESDSEVTVTLRRFHPDTNTQTLTNITLQPQADKSIRLLYNGEVIGTYQTDRVFTNSGMETQGNVLRIAKADNDSRNKLYFIGYKR</sequence>
<dbReference type="EMBL" id="BAABHB010000007">
    <property type="protein sequence ID" value="GAA4410958.1"/>
    <property type="molecule type" value="Genomic_DNA"/>
</dbReference>
<dbReference type="Proteomes" id="UP001500936">
    <property type="component" value="Unassembled WGS sequence"/>
</dbReference>
<accession>A0ABP8KP31</accession>
<comment type="caution">
    <text evidence="1">The sequence shown here is derived from an EMBL/GenBank/DDBJ whole genome shotgun (WGS) entry which is preliminary data.</text>
</comment>
<keyword evidence="2" id="KW-1185">Reference proteome</keyword>
<dbReference type="RefSeq" id="WP_345269302.1">
    <property type="nucleotide sequence ID" value="NZ_BAABHB010000007.1"/>
</dbReference>
<reference evidence="2" key="1">
    <citation type="journal article" date="2019" name="Int. J. Syst. Evol. Microbiol.">
        <title>The Global Catalogue of Microorganisms (GCM) 10K type strain sequencing project: providing services to taxonomists for standard genome sequencing and annotation.</title>
        <authorList>
            <consortium name="The Broad Institute Genomics Platform"/>
            <consortium name="The Broad Institute Genome Sequencing Center for Infectious Disease"/>
            <person name="Wu L."/>
            <person name="Ma J."/>
        </authorList>
    </citation>
    <scope>NUCLEOTIDE SEQUENCE [LARGE SCALE GENOMIC DNA]</scope>
    <source>
        <strain evidence="2">JCM 17925</strain>
    </source>
</reference>